<protein>
    <submittedName>
        <fullName evidence="2">Uncharacterized protein</fullName>
    </submittedName>
</protein>
<accession>A0A0G4G2H8</accession>
<feature type="non-terminal residue" evidence="2">
    <location>
        <position position="45"/>
    </location>
</feature>
<dbReference type="AlphaFoldDB" id="A0A0G4G2H8"/>
<feature type="region of interest" description="Disordered" evidence="1">
    <location>
        <begin position="1"/>
        <end position="23"/>
    </location>
</feature>
<reference evidence="2" key="1">
    <citation type="submission" date="2014-11" db="EMBL/GenBank/DDBJ databases">
        <authorList>
            <person name="Otto D Thomas"/>
            <person name="Naeem Raeece"/>
        </authorList>
    </citation>
    <scope>NUCLEOTIDE SEQUENCE</scope>
</reference>
<name>A0A0G4G2H8_9ALVE</name>
<sequence length="45" mass="4881">MYAAPAYQPTYSQPMTRAAPGDAEDYGNAEWKEGLFGCFSDCGNV</sequence>
<evidence type="ECO:0000313" key="2">
    <source>
        <dbReference type="EMBL" id="CEM22058.1"/>
    </source>
</evidence>
<gene>
    <name evidence="2" type="ORF">Cvel_4080</name>
</gene>
<proteinExistence type="predicted"/>
<organism evidence="2">
    <name type="scientific">Chromera velia CCMP2878</name>
    <dbReference type="NCBI Taxonomy" id="1169474"/>
    <lineage>
        <taxon>Eukaryota</taxon>
        <taxon>Sar</taxon>
        <taxon>Alveolata</taxon>
        <taxon>Colpodellida</taxon>
        <taxon>Chromeraceae</taxon>
        <taxon>Chromera</taxon>
    </lineage>
</organism>
<evidence type="ECO:0000256" key="1">
    <source>
        <dbReference type="SAM" id="MobiDB-lite"/>
    </source>
</evidence>
<dbReference type="EMBL" id="CDMZ01000816">
    <property type="protein sequence ID" value="CEM22058.1"/>
    <property type="molecule type" value="Genomic_DNA"/>
</dbReference>